<comment type="subcellular location">
    <subcellularLocation>
        <location evidence="1">Cell membrane</location>
        <topology evidence="1">Multi-pass membrane protein</topology>
    </subcellularLocation>
</comment>
<feature type="transmembrane region" description="Helical" evidence="15">
    <location>
        <begin position="254"/>
        <end position="275"/>
    </location>
</feature>
<evidence type="ECO:0000256" key="11">
    <source>
        <dbReference type="ARBA" id="ARBA00023136"/>
    </source>
</evidence>
<evidence type="ECO:0000256" key="7">
    <source>
        <dbReference type="ARBA" id="ARBA00022982"/>
    </source>
</evidence>
<gene>
    <name evidence="17" type="ORF">CVT25_009116</name>
</gene>
<feature type="transmembrane region" description="Helical" evidence="15">
    <location>
        <begin position="122"/>
        <end position="145"/>
    </location>
</feature>
<dbReference type="AlphaFoldDB" id="A0A409XDS4"/>
<protein>
    <recommendedName>
        <fullName evidence="3">ferric-chelate reductase (NADPH)</fullName>
        <ecNumber evidence="3">1.16.1.9</ecNumber>
    </recommendedName>
</protein>
<comment type="catalytic activity">
    <reaction evidence="13">
        <text>2 a Fe(II)-siderophore + NADP(+) + H(+) = 2 a Fe(III)-siderophore + NADPH</text>
        <dbReference type="Rhea" id="RHEA:28795"/>
        <dbReference type="Rhea" id="RHEA-COMP:11342"/>
        <dbReference type="Rhea" id="RHEA-COMP:11344"/>
        <dbReference type="ChEBI" id="CHEBI:15378"/>
        <dbReference type="ChEBI" id="CHEBI:29033"/>
        <dbReference type="ChEBI" id="CHEBI:29034"/>
        <dbReference type="ChEBI" id="CHEBI:57783"/>
        <dbReference type="ChEBI" id="CHEBI:58349"/>
        <dbReference type="EC" id="1.16.1.9"/>
    </reaction>
</comment>
<dbReference type="STRING" id="93625.A0A409XDS4"/>
<dbReference type="Pfam" id="PF08022">
    <property type="entry name" value="FAD_binding_8"/>
    <property type="match status" value="1"/>
</dbReference>
<keyword evidence="7" id="KW-0249">Electron transport</keyword>
<keyword evidence="9" id="KW-0560">Oxidoreductase</keyword>
<dbReference type="PROSITE" id="PS51384">
    <property type="entry name" value="FAD_FR"/>
    <property type="match status" value="1"/>
</dbReference>
<evidence type="ECO:0000313" key="17">
    <source>
        <dbReference type="EMBL" id="PPQ88881.1"/>
    </source>
</evidence>
<evidence type="ECO:0000256" key="8">
    <source>
        <dbReference type="ARBA" id="ARBA00022989"/>
    </source>
</evidence>
<name>A0A409XDS4_PSICY</name>
<reference evidence="17 18" key="1">
    <citation type="journal article" date="2018" name="Evol. Lett.">
        <title>Horizontal gene cluster transfer increased hallucinogenic mushroom diversity.</title>
        <authorList>
            <person name="Reynolds H.T."/>
            <person name="Vijayakumar V."/>
            <person name="Gluck-Thaler E."/>
            <person name="Korotkin H.B."/>
            <person name="Matheny P.B."/>
            <person name="Slot J.C."/>
        </authorList>
    </citation>
    <scope>NUCLEOTIDE SEQUENCE [LARGE SCALE GENOMIC DNA]</scope>
    <source>
        <strain evidence="17 18">2631</strain>
    </source>
</reference>
<evidence type="ECO:0000256" key="13">
    <source>
        <dbReference type="ARBA" id="ARBA00048483"/>
    </source>
</evidence>
<dbReference type="Gene3D" id="3.40.50.80">
    <property type="entry name" value="Nucleotide-binding domain of ferredoxin-NADP reductase (FNR) module"/>
    <property type="match status" value="1"/>
</dbReference>
<dbReference type="InterPro" id="IPR013121">
    <property type="entry name" value="Fe_red_NAD-bd_6"/>
</dbReference>
<keyword evidence="5" id="KW-1003">Cell membrane</keyword>
<dbReference type="EMBL" id="NHYD01001992">
    <property type="protein sequence ID" value="PPQ88881.1"/>
    <property type="molecule type" value="Genomic_DNA"/>
</dbReference>
<dbReference type="SUPFAM" id="SSF52343">
    <property type="entry name" value="Ferredoxin reductase-like, C-terminal NADP-linked domain"/>
    <property type="match status" value="1"/>
</dbReference>
<dbReference type="CDD" id="cd06186">
    <property type="entry name" value="NOX_Duox_like_FAD_NADP"/>
    <property type="match status" value="1"/>
</dbReference>
<evidence type="ECO:0000256" key="12">
    <source>
        <dbReference type="ARBA" id="ARBA00023180"/>
    </source>
</evidence>
<dbReference type="GO" id="GO:0005886">
    <property type="term" value="C:plasma membrane"/>
    <property type="evidence" value="ECO:0007669"/>
    <property type="project" value="UniProtKB-SubCell"/>
</dbReference>
<dbReference type="GO" id="GO:0006826">
    <property type="term" value="P:iron ion transport"/>
    <property type="evidence" value="ECO:0007669"/>
    <property type="project" value="TreeGrafter"/>
</dbReference>
<dbReference type="SFLD" id="SFLDS00052">
    <property type="entry name" value="Ferric_Reductase_Domain"/>
    <property type="match status" value="1"/>
</dbReference>
<dbReference type="GO" id="GO:0052851">
    <property type="term" value="F:ferric-chelate reductase (NADPH) activity"/>
    <property type="evidence" value="ECO:0007669"/>
    <property type="project" value="UniProtKB-EC"/>
</dbReference>
<dbReference type="GO" id="GO:0006879">
    <property type="term" value="P:intracellular iron ion homeostasis"/>
    <property type="evidence" value="ECO:0007669"/>
    <property type="project" value="TreeGrafter"/>
</dbReference>
<keyword evidence="18" id="KW-1185">Reference proteome</keyword>
<evidence type="ECO:0000256" key="6">
    <source>
        <dbReference type="ARBA" id="ARBA00022692"/>
    </source>
</evidence>
<feature type="compositionally biased region" description="Low complexity" evidence="14">
    <location>
        <begin position="514"/>
        <end position="523"/>
    </location>
</feature>
<sequence length="608" mass="67021">MSTDVSSIFSSRSTASTAADRLIRNQKQIAHVRQLWIFLGSVLAFLTLVNAIRRLLAWLTPIPEQSESGREISIEQDKDEESNKTPLPRQRIASPVQRCLSAVRAGFNILFFRWRAPVGPSFTASIIEQTFILIYIVAMLIWLLVDTRDLMAMMYQDRAALIASSQIPLIVALAGKNNVISWLTGVSHEKLNVLHRAAARTNFMFFWIHAGTRIHSGLPTTLDLTHNWMRSGATSLTALTLATILSVRPIRRAAFEFFLVTHIVLILIFIVAGYYHARELHFGDYIWPGLLVWGFDRSLRLGRTVWNTRLWNRTQSGDALVELLSEDTVRLTIRCKMSWTPGQHAYVILPTISNMPFEAHPFTIASIPDDGASNDGSDVVFLIRGRGGFTQRLRAHATKDHGCRVPALLDGPYGIPPDLRRFSTCVLIAGGSGISYTLPLLLNLARISSRNGSSAVKRVVFIWAIRDTEHLRWISSTLMEALDSISPSLVVDPRIYITGKKSLVTEIPVLATDSSSLSSSGSSLKKENSSRSDISQYSPFNVFNGRPDLKGLLIDEIEASNGPISVNVAGPSNLSAAVRHSLSSGNAGPMAALKGSPSVTLHIETFGS</sequence>
<dbReference type="GO" id="GO:0015677">
    <property type="term" value="P:copper ion import"/>
    <property type="evidence" value="ECO:0007669"/>
    <property type="project" value="TreeGrafter"/>
</dbReference>
<evidence type="ECO:0000256" key="10">
    <source>
        <dbReference type="ARBA" id="ARBA00023065"/>
    </source>
</evidence>
<dbReference type="SFLD" id="SFLDG01168">
    <property type="entry name" value="Ferric_reductase_subgroup_(FRE"/>
    <property type="match status" value="1"/>
</dbReference>
<keyword evidence="6 15" id="KW-0812">Transmembrane</keyword>
<dbReference type="InParanoid" id="A0A409XDS4"/>
<dbReference type="PANTHER" id="PTHR32361">
    <property type="entry name" value="FERRIC/CUPRIC REDUCTASE TRANSMEMBRANE COMPONENT"/>
    <property type="match status" value="1"/>
</dbReference>
<dbReference type="FunCoup" id="A0A409XDS4">
    <property type="interactions" value="179"/>
</dbReference>
<feature type="region of interest" description="Disordered" evidence="14">
    <location>
        <begin position="513"/>
        <end position="533"/>
    </location>
</feature>
<dbReference type="InterPro" id="IPR013130">
    <property type="entry name" value="Fe3_Rdtase_TM_dom"/>
</dbReference>
<evidence type="ECO:0000256" key="5">
    <source>
        <dbReference type="ARBA" id="ARBA00022475"/>
    </source>
</evidence>
<evidence type="ECO:0000256" key="4">
    <source>
        <dbReference type="ARBA" id="ARBA00022448"/>
    </source>
</evidence>
<dbReference type="PANTHER" id="PTHR32361:SF9">
    <property type="entry name" value="FERRIC REDUCTASE TRANSMEMBRANE COMPONENT 3-RELATED"/>
    <property type="match status" value="1"/>
</dbReference>
<organism evidence="17 18">
    <name type="scientific">Psilocybe cyanescens</name>
    <dbReference type="NCBI Taxonomy" id="93625"/>
    <lineage>
        <taxon>Eukaryota</taxon>
        <taxon>Fungi</taxon>
        <taxon>Dikarya</taxon>
        <taxon>Basidiomycota</taxon>
        <taxon>Agaricomycotina</taxon>
        <taxon>Agaricomycetes</taxon>
        <taxon>Agaricomycetidae</taxon>
        <taxon>Agaricales</taxon>
        <taxon>Agaricineae</taxon>
        <taxon>Strophariaceae</taxon>
        <taxon>Psilocybe</taxon>
    </lineage>
</organism>
<dbReference type="OrthoDB" id="4494341at2759"/>
<evidence type="ECO:0000256" key="15">
    <source>
        <dbReference type="SAM" id="Phobius"/>
    </source>
</evidence>
<feature type="domain" description="FAD-binding FR-type" evidence="16">
    <location>
        <begin position="297"/>
        <end position="419"/>
    </location>
</feature>
<dbReference type="Pfam" id="PF01794">
    <property type="entry name" value="Ferric_reduct"/>
    <property type="match status" value="1"/>
</dbReference>
<evidence type="ECO:0000256" key="2">
    <source>
        <dbReference type="ARBA" id="ARBA00006278"/>
    </source>
</evidence>
<evidence type="ECO:0000313" key="18">
    <source>
        <dbReference type="Proteomes" id="UP000283269"/>
    </source>
</evidence>
<dbReference type="EC" id="1.16.1.9" evidence="3"/>
<dbReference type="Proteomes" id="UP000283269">
    <property type="component" value="Unassembled WGS sequence"/>
</dbReference>
<evidence type="ECO:0000256" key="9">
    <source>
        <dbReference type="ARBA" id="ARBA00023002"/>
    </source>
</evidence>
<keyword evidence="10" id="KW-0406">Ion transport</keyword>
<dbReference type="InterPro" id="IPR017927">
    <property type="entry name" value="FAD-bd_FR_type"/>
</dbReference>
<proteinExistence type="inferred from homology"/>
<comment type="caution">
    <text evidence="17">The sequence shown here is derived from an EMBL/GenBank/DDBJ whole genome shotgun (WGS) entry which is preliminary data.</text>
</comment>
<dbReference type="Pfam" id="PF08030">
    <property type="entry name" value="NAD_binding_6"/>
    <property type="match status" value="1"/>
</dbReference>
<dbReference type="SUPFAM" id="SSF63380">
    <property type="entry name" value="Riboflavin synthase domain-like"/>
    <property type="match status" value="1"/>
</dbReference>
<keyword evidence="11 15" id="KW-0472">Membrane</keyword>
<evidence type="ECO:0000256" key="3">
    <source>
        <dbReference type="ARBA" id="ARBA00012668"/>
    </source>
</evidence>
<accession>A0A409XDS4</accession>
<dbReference type="InterPro" id="IPR013112">
    <property type="entry name" value="FAD-bd_8"/>
</dbReference>
<keyword evidence="8 15" id="KW-1133">Transmembrane helix</keyword>
<dbReference type="InterPro" id="IPR039261">
    <property type="entry name" value="FNR_nucleotide-bd"/>
</dbReference>
<evidence type="ECO:0000259" key="16">
    <source>
        <dbReference type="PROSITE" id="PS51384"/>
    </source>
</evidence>
<feature type="transmembrane region" description="Helical" evidence="15">
    <location>
        <begin position="35"/>
        <end position="56"/>
    </location>
</feature>
<keyword evidence="4" id="KW-0813">Transport</keyword>
<dbReference type="InterPro" id="IPR017938">
    <property type="entry name" value="Riboflavin_synthase-like_b-brl"/>
</dbReference>
<dbReference type="InterPro" id="IPR051410">
    <property type="entry name" value="Ferric/Cupric_Reductase"/>
</dbReference>
<comment type="similarity">
    <text evidence="2">Belongs to the ferric reductase (FRE) family.</text>
</comment>
<evidence type="ECO:0000256" key="14">
    <source>
        <dbReference type="SAM" id="MobiDB-lite"/>
    </source>
</evidence>
<keyword evidence="12" id="KW-0325">Glycoprotein</keyword>
<evidence type="ECO:0000256" key="1">
    <source>
        <dbReference type="ARBA" id="ARBA00004651"/>
    </source>
</evidence>